<feature type="compositionally biased region" description="Polar residues" evidence="2">
    <location>
        <begin position="23"/>
        <end position="40"/>
    </location>
</feature>
<keyword evidence="1" id="KW-0175">Coiled coil</keyword>
<feature type="compositionally biased region" description="Polar residues" evidence="2">
    <location>
        <begin position="311"/>
        <end position="326"/>
    </location>
</feature>
<reference evidence="3" key="1">
    <citation type="submission" date="2023-07" db="EMBL/GenBank/DDBJ databases">
        <authorList>
            <consortium name="AG Swart"/>
            <person name="Singh M."/>
            <person name="Singh A."/>
            <person name="Seah K."/>
            <person name="Emmerich C."/>
        </authorList>
    </citation>
    <scope>NUCLEOTIDE SEQUENCE</scope>
    <source>
        <strain evidence="3">DP1</strain>
    </source>
</reference>
<sequence length="634" mass="71978">MKEMIHNNYSRGPHQNRGKIQTRRVNSPGQVSPKRNQRQIVKTEGPMKLGFNSSREAGETLIKHDSKKKTQATSGRGMSFGNPQRNSGWTKILNNITGKAKDSRIRGPVHKASPSQGARDDTKAGSKVNDFLKYMMDANSKGPDGEYFSKMYHKYLKETKNSHPQKRCIRTKVTRMVSKKSPNVSFNLKKRIGNPKRIGQKPLINLTNTHISGLSPKKLFSPTRGTRNRNITSFDEIKITIKDLKKKNIANLKGAMQKIRQQKSNSKAANKTIQAKLDKSMLPNRKVKSPMIRHNALSPIVGYTDSVIKSPQGSNRKICSRKQNSSTIKTHKKIKIMKEETKQSRCFRKIKSRLRSKANENHAKKNKEKEKRMESMKRIATIDKDRSSIHSSFSERSDAKISITSPVVKSRTPLLGGRFNRRSTLHQTPFKLLSPSPLPQVDEEDYKKSKIKKMKTKNISKNDINPMRASKMSEAQLRRRITKVLKKINFDTDKDFSKAIKRSSSQRKKSMLKKSFTNKKLQRINTKIKEMIAYQKRRSSLPAFKINIISAEGELSDAGSSKNLSMKSVKLNLRNEKPRSENRSRVDFSKLGDLSENITEGSKESSSSTATFNDTISEFRKSGQEGGSISEDLN</sequence>
<organism evidence="3 4">
    <name type="scientific">Euplotes crassus</name>
    <dbReference type="NCBI Taxonomy" id="5936"/>
    <lineage>
        <taxon>Eukaryota</taxon>
        <taxon>Sar</taxon>
        <taxon>Alveolata</taxon>
        <taxon>Ciliophora</taxon>
        <taxon>Intramacronucleata</taxon>
        <taxon>Spirotrichea</taxon>
        <taxon>Hypotrichia</taxon>
        <taxon>Euplotida</taxon>
        <taxon>Euplotidae</taxon>
        <taxon>Moneuplotes</taxon>
    </lineage>
</organism>
<name>A0AAD2CZE6_EUPCR</name>
<feature type="compositionally biased region" description="Polar residues" evidence="2">
    <location>
        <begin position="71"/>
        <end position="97"/>
    </location>
</feature>
<keyword evidence="4" id="KW-1185">Reference proteome</keyword>
<feature type="compositionally biased region" description="Basic and acidic residues" evidence="2">
    <location>
        <begin position="573"/>
        <end position="590"/>
    </location>
</feature>
<dbReference type="AlphaFoldDB" id="A0AAD2CZE6"/>
<comment type="caution">
    <text evidence="3">The sequence shown here is derived from an EMBL/GenBank/DDBJ whole genome shotgun (WGS) entry which is preliminary data.</text>
</comment>
<evidence type="ECO:0000256" key="2">
    <source>
        <dbReference type="SAM" id="MobiDB-lite"/>
    </source>
</evidence>
<proteinExistence type="predicted"/>
<evidence type="ECO:0000256" key="1">
    <source>
        <dbReference type="SAM" id="Coils"/>
    </source>
</evidence>
<feature type="compositionally biased region" description="Polar residues" evidence="2">
    <location>
        <begin position="596"/>
        <end position="616"/>
    </location>
</feature>
<evidence type="ECO:0000313" key="3">
    <source>
        <dbReference type="EMBL" id="CAI2374498.1"/>
    </source>
</evidence>
<accession>A0AAD2CZE6</accession>
<feature type="coiled-coil region" evidence="1">
    <location>
        <begin position="242"/>
        <end position="269"/>
    </location>
</feature>
<feature type="region of interest" description="Disordered" evidence="2">
    <location>
        <begin position="571"/>
        <end position="634"/>
    </location>
</feature>
<feature type="region of interest" description="Disordered" evidence="2">
    <location>
        <begin position="311"/>
        <end position="330"/>
    </location>
</feature>
<evidence type="ECO:0000313" key="4">
    <source>
        <dbReference type="Proteomes" id="UP001295684"/>
    </source>
</evidence>
<dbReference type="EMBL" id="CAMPGE010015906">
    <property type="protein sequence ID" value="CAI2374498.1"/>
    <property type="molecule type" value="Genomic_DNA"/>
</dbReference>
<gene>
    <name evidence="3" type="ORF">ECRASSUSDP1_LOCUS15851</name>
</gene>
<protein>
    <submittedName>
        <fullName evidence="3">Uncharacterized protein</fullName>
    </submittedName>
</protein>
<feature type="region of interest" description="Disordered" evidence="2">
    <location>
        <begin position="1"/>
        <end position="124"/>
    </location>
</feature>
<dbReference type="Proteomes" id="UP001295684">
    <property type="component" value="Unassembled WGS sequence"/>
</dbReference>